<accession>A0A419T0Z0</accession>
<dbReference type="InterPro" id="IPR000322">
    <property type="entry name" value="Glyco_hydro_31_TIM"/>
</dbReference>
<dbReference type="InterPro" id="IPR013780">
    <property type="entry name" value="Glyco_hydro_b"/>
</dbReference>
<dbReference type="InterPro" id="IPR048395">
    <property type="entry name" value="Glyco_hydro_31_C"/>
</dbReference>
<dbReference type="Pfam" id="PF17137">
    <property type="entry name" value="DUF5110"/>
    <property type="match status" value="1"/>
</dbReference>
<dbReference type="GO" id="GO:0004553">
    <property type="term" value="F:hydrolase activity, hydrolyzing O-glycosyl compounds"/>
    <property type="evidence" value="ECO:0007669"/>
    <property type="project" value="InterPro"/>
</dbReference>
<dbReference type="Gene3D" id="2.60.40.1760">
    <property type="entry name" value="glycosyl hydrolase (family 31)"/>
    <property type="match status" value="1"/>
</dbReference>
<sequence>MIRKTDYGYCAEGKKAYLHIQFFSDSIVRFAYTKNNILPESTPAVIGQSKNIEALVDGNYIKTQNLKIKIDSEDLKVSVFDSEDNLLSRDLSVDIDNIKVEKELLWEKGFYGLGEKYGWINKKGTQTENYNSDVLGAHPLHNPTIKEYHTSIPFYIGLDKDKAYGIYFDNSYRTYFDFGKEKDKVVQFSADGGHIDYYFIYDKKVSEIVKGYSEITGTMPLPRKEFLGFQQCRWSYMNREELMEIAKRMRKENIPCDVLYLDIDYMENYKVFTVDSEKFNEFKEMVKELKEMGFKIVVIIDPGVKKEKGYYVYEEGLKNDYYIKDSDGLVYVGEVWPGAAVFPDFLRSEVRKWWGELHKGLLEDGVEGIWNDMNEPSDFSTESKVVPEDIVHVDDEGRERKHAEIHNMYGMLEAIATYEGLRELQPNKRPFVLTRGTFAGTQRYAAHWTGDNTSLWEHMESSMPMFMNLGLSGYTFIGSDVGGFAEDSNGELLARWTQLGAFTPLFRNHSMKGTINQEPWCFGEEVLDNTRKYIKLRYKFITYLYNLMRESSKEGHPVMRPLFYHYQGDERTYNINDQFLFGENIMICPIVRPGMDARMVYLPEGDWYDYWTGEKIEGGRYIIKEAAIDTLPIFIKAGAIIPQDEVVEYIGQKENTKLDLHYYVGDNGEYTLYFDDGRTFDYEKGIYSEIKLNVEENDGKITVKSEVLKDEYKIPELVLHIHGIEEFKSIDVDNGNTPVEKGDVISIDICKPEFKVVIEK</sequence>
<dbReference type="CDD" id="cd14752">
    <property type="entry name" value="GH31_N"/>
    <property type="match status" value="1"/>
</dbReference>
<dbReference type="Pfam" id="PF01055">
    <property type="entry name" value="Glyco_hydro_31_2nd"/>
    <property type="match status" value="1"/>
</dbReference>
<dbReference type="EMBL" id="MCIB01000023">
    <property type="protein sequence ID" value="RKD31224.1"/>
    <property type="molecule type" value="Genomic_DNA"/>
</dbReference>
<dbReference type="SUPFAM" id="SSF51011">
    <property type="entry name" value="Glycosyl hydrolase domain"/>
    <property type="match status" value="1"/>
</dbReference>
<dbReference type="OrthoDB" id="176168at2"/>
<comment type="similarity">
    <text evidence="1 4">Belongs to the glycosyl hydrolase 31 family.</text>
</comment>
<name>A0A419T0Z0_9FIRM</name>
<evidence type="ECO:0008006" key="11">
    <source>
        <dbReference type="Google" id="ProtNLM"/>
    </source>
</evidence>
<keyword evidence="3 4" id="KW-0326">Glycosidase</keyword>
<evidence type="ECO:0000256" key="3">
    <source>
        <dbReference type="ARBA" id="ARBA00023295"/>
    </source>
</evidence>
<dbReference type="InterPro" id="IPR011013">
    <property type="entry name" value="Gal_mutarotase_sf_dom"/>
</dbReference>
<proteinExistence type="inferred from homology"/>
<feature type="domain" description="Glycosyl hydrolase family 31 C-terminal" evidence="8">
    <location>
        <begin position="555"/>
        <end position="641"/>
    </location>
</feature>
<evidence type="ECO:0000256" key="1">
    <source>
        <dbReference type="ARBA" id="ARBA00007806"/>
    </source>
</evidence>
<organism evidence="9 10">
    <name type="scientific">Thermohalobacter berrensis</name>
    <dbReference type="NCBI Taxonomy" id="99594"/>
    <lineage>
        <taxon>Bacteria</taxon>
        <taxon>Bacillati</taxon>
        <taxon>Bacillota</taxon>
        <taxon>Tissierellia</taxon>
        <taxon>Tissierellales</taxon>
        <taxon>Thermohalobacteraceae</taxon>
        <taxon>Thermohalobacter</taxon>
    </lineage>
</organism>
<gene>
    <name evidence="9" type="ORF">BET03_03600</name>
</gene>
<dbReference type="InterPro" id="IPR030458">
    <property type="entry name" value="Glyco_hydro_31_AS"/>
</dbReference>
<dbReference type="GO" id="GO:0005975">
    <property type="term" value="P:carbohydrate metabolic process"/>
    <property type="evidence" value="ECO:0007669"/>
    <property type="project" value="InterPro"/>
</dbReference>
<dbReference type="Pfam" id="PF21365">
    <property type="entry name" value="Glyco_hydro_31_3rd"/>
    <property type="match status" value="1"/>
</dbReference>
<dbReference type="InterPro" id="IPR017853">
    <property type="entry name" value="GH"/>
</dbReference>
<dbReference type="AlphaFoldDB" id="A0A419T0Z0"/>
<dbReference type="CDD" id="cd06604">
    <property type="entry name" value="GH31_glucosidase_II_MalA"/>
    <property type="match status" value="1"/>
</dbReference>
<dbReference type="PROSITE" id="PS00129">
    <property type="entry name" value="GLYCOSYL_HYDROL_F31_1"/>
    <property type="match status" value="1"/>
</dbReference>
<dbReference type="InterPro" id="IPR025887">
    <property type="entry name" value="Glyco_hydro_31_N_dom"/>
</dbReference>
<evidence type="ECO:0000259" key="5">
    <source>
        <dbReference type="Pfam" id="PF01055"/>
    </source>
</evidence>
<keyword evidence="2 4" id="KW-0378">Hydrolase</keyword>
<dbReference type="GO" id="GO:0030246">
    <property type="term" value="F:carbohydrate binding"/>
    <property type="evidence" value="ECO:0007669"/>
    <property type="project" value="InterPro"/>
</dbReference>
<evidence type="ECO:0000259" key="6">
    <source>
        <dbReference type="Pfam" id="PF13802"/>
    </source>
</evidence>
<keyword evidence="10" id="KW-1185">Reference proteome</keyword>
<dbReference type="PANTHER" id="PTHR22762:SF166">
    <property type="entry name" value="ALPHA-GLUCOSIDASE"/>
    <property type="match status" value="1"/>
</dbReference>
<dbReference type="SUPFAM" id="SSF51445">
    <property type="entry name" value="(Trans)glycosidases"/>
    <property type="match status" value="1"/>
</dbReference>
<evidence type="ECO:0000259" key="7">
    <source>
        <dbReference type="Pfam" id="PF17137"/>
    </source>
</evidence>
<dbReference type="Pfam" id="PF13802">
    <property type="entry name" value="Gal_mutarotas_2"/>
    <property type="match status" value="1"/>
</dbReference>
<evidence type="ECO:0000313" key="10">
    <source>
        <dbReference type="Proteomes" id="UP000284177"/>
    </source>
</evidence>
<evidence type="ECO:0000313" key="9">
    <source>
        <dbReference type="EMBL" id="RKD31224.1"/>
    </source>
</evidence>
<feature type="domain" description="Glycoside hydrolase family 31 N-terminal" evidence="6">
    <location>
        <begin position="18"/>
        <end position="177"/>
    </location>
</feature>
<comment type="caution">
    <text evidence="9">The sequence shown here is derived from an EMBL/GenBank/DDBJ whole genome shotgun (WGS) entry which is preliminary data.</text>
</comment>
<feature type="domain" description="DUF5110" evidence="7">
    <location>
        <begin position="658"/>
        <end position="714"/>
    </location>
</feature>
<evidence type="ECO:0000256" key="4">
    <source>
        <dbReference type="RuleBase" id="RU361185"/>
    </source>
</evidence>
<protein>
    <recommendedName>
        <fullName evidence="11">Alpha-glucosidase</fullName>
    </recommendedName>
</protein>
<dbReference type="SUPFAM" id="SSF74650">
    <property type="entry name" value="Galactose mutarotase-like"/>
    <property type="match status" value="1"/>
</dbReference>
<dbReference type="PANTHER" id="PTHR22762">
    <property type="entry name" value="ALPHA-GLUCOSIDASE"/>
    <property type="match status" value="1"/>
</dbReference>
<dbReference type="Gene3D" id="3.20.20.80">
    <property type="entry name" value="Glycosidases"/>
    <property type="match status" value="2"/>
</dbReference>
<reference evidence="9 10" key="1">
    <citation type="submission" date="2016-08" db="EMBL/GenBank/DDBJ databases">
        <title>Novel Firmicutes and Novel Genomes.</title>
        <authorList>
            <person name="Poppleton D.I."/>
            <person name="Gribaldo S."/>
        </authorList>
    </citation>
    <scope>NUCLEOTIDE SEQUENCE [LARGE SCALE GENOMIC DNA]</scope>
    <source>
        <strain evidence="9 10">CTT3</strain>
    </source>
</reference>
<dbReference type="InterPro" id="IPR033403">
    <property type="entry name" value="DUF5110"/>
</dbReference>
<evidence type="ECO:0000259" key="8">
    <source>
        <dbReference type="Pfam" id="PF21365"/>
    </source>
</evidence>
<dbReference type="Proteomes" id="UP000284177">
    <property type="component" value="Unassembled WGS sequence"/>
</dbReference>
<feature type="domain" description="Glycoside hydrolase family 31 TIM barrel" evidence="5">
    <location>
        <begin position="220"/>
        <end position="547"/>
    </location>
</feature>
<dbReference type="Gene3D" id="2.60.40.1180">
    <property type="entry name" value="Golgi alpha-mannosidase II"/>
    <property type="match status" value="2"/>
</dbReference>
<evidence type="ECO:0000256" key="2">
    <source>
        <dbReference type="ARBA" id="ARBA00022801"/>
    </source>
</evidence>
<dbReference type="RefSeq" id="WP_120169621.1">
    <property type="nucleotide sequence ID" value="NZ_MCIB01000023.1"/>
</dbReference>